<evidence type="ECO:0000256" key="2">
    <source>
        <dbReference type="SAM" id="MobiDB-lite"/>
    </source>
</evidence>
<accession>A0A1I5MHH2</accession>
<keyword evidence="5" id="KW-1185">Reference proteome</keyword>
<proteinExistence type="predicted"/>
<evidence type="ECO:0000313" key="4">
    <source>
        <dbReference type="EMBL" id="SFP09045.1"/>
    </source>
</evidence>
<dbReference type="Gene3D" id="2.30.110.10">
    <property type="entry name" value="Electron Transport, Fmn-binding Protein, Chain A"/>
    <property type="match status" value="1"/>
</dbReference>
<dbReference type="GO" id="GO:0010181">
    <property type="term" value="F:FMN binding"/>
    <property type="evidence" value="ECO:0007669"/>
    <property type="project" value="InterPro"/>
</dbReference>
<keyword evidence="1" id="KW-0560">Oxidoreductase</keyword>
<dbReference type="PANTHER" id="PTHR30466">
    <property type="entry name" value="FLAVIN REDUCTASE"/>
    <property type="match status" value="1"/>
</dbReference>
<dbReference type="InterPro" id="IPR002563">
    <property type="entry name" value="Flavin_Rdtase-like_dom"/>
</dbReference>
<evidence type="ECO:0000256" key="1">
    <source>
        <dbReference type="ARBA" id="ARBA00023002"/>
    </source>
</evidence>
<name>A0A1I5MHH2_9PSEU</name>
<evidence type="ECO:0000313" key="5">
    <source>
        <dbReference type="Proteomes" id="UP000198727"/>
    </source>
</evidence>
<organism evidence="4 5">
    <name type="scientific">Amycolatopsis arida</name>
    <dbReference type="NCBI Taxonomy" id="587909"/>
    <lineage>
        <taxon>Bacteria</taxon>
        <taxon>Bacillati</taxon>
        <taxon>Actinomycetota</taxon>
        <taxon>Actinomycetes</taxon>
        <taxon>Pseudonocardiales</taxon>
        <taxon>Pseudonocardiaceae</taxon>
        <taxon>Amycolatopsis</taxon>
    </lineage>
</organism>
<dbReference type="InterPro" id="IPR012349">
    <property type="entry name" value="Split_barrel_FMN-bd"/>
</dbReference>
<dbReference type="STRING" id="587909.SAMN05421810_101924"/>
<dbReference type="SMART" id="SM00903">
    <property type="entry name" value="Flavin_Reduct"/>
    <property type="match status" value="1"/>
</dbReference>
<feature type="domain" description="Flavin reductase like" evidence="3">
    <location>
        <begin position="41"/>
        <end position="188"/>
    </location>
</feature>
<dbReference type="Pfam" id="PF01613">
    <property type="entry name" value="Flavin_Reduct"/>
    <property type="match status" value="1"/>
</dbReference>
<dbReference type="InterPro" id="IPR050268">
    <property type="entry name" value="NADH-dep_flavin_reductase"/>
</dbReference>
<dbReference type="SUPFAM" id="SSF50475">
    <property type="entry name" value="FMN-binding split barrel"/>
    <property type="match status" value="1"/>
</dbReference>
<dbReference type="EMBL" id="FOWW01000001">
    <property type="protein sequence ID" value="SFP09045.1"/>
    <property type="molecule type" value="Genomic_DNA"/>
</dbReference>
<evidence type="ECO:0000259" key="3">
    <source>
        <dbReference type="SMART" id="SM00903"/>
    </source>
</evidence>
<reference evidence="5" key="1">
    <citation type="submission" date="2016-10" db="EMBL/GenBank/DDBJ databases">
        <authorList>
            <person name="Varghese N."/>
            <person name="Submissions S."/>
        </authorList>
    </citation>
    <scope>NUCLEOTIDE SEQUENCE [LARGE SCALE GENOMIC DNA]</scope>
    <source>
        <strain evidence="5">CGMCC 4.5579</strain>
    </source>
</reference>
<dbReference type="PANTHER" id="PTHR30466:SF1">
    <property type="entry name" value="FMN REDUCTASE (NADH) RUTF"/>
    <property type="match status" value="1"/>
</dbReference>
<dbReference type="AlphaFoldDB" id="A0A1I5MHH2"/>
<gene>
    <name evidence="4" type="ORF">SAMN05421810_101924</name>
</gene>
<protein>
    <submittedName>
        <fullName evidence="4">NADH-FMN oxidoreductase RutF, flavin reductase (DIM6/NTAB) family</fullName>
    </submittedName>
</protein>
<sequence length="194" mass="20809">MTGNGQAAPRTAGPRSNLRTLPVPPQRRSRLSQQASLREVMAQFATGVTVLTAGGRDGHGMTANAFSSVSLDPPLVLCCVSRAARMHEAIMAAQSFAVSILGAEQQELARYFADWKRPRGRAQFDAVDWQRGPRTGAPLLTGALAWLECELVKVYAGGDHSIFLGEVLDCSRGTGPEALLFFGGDFHQIGRMPA</sequence>
<dbReference type="Proteomes" id="UP000198727">
    <property type="component" value="Unassembled WGS sequence"/>
</dbReference>
<dbReference type="GO" id="GO:0042602">
    <property type="term" value="F:riboflavin reductase (NADPH) activity"/>
    <property type="evidence" value="ECO:0007669"/>
    <property type="project" value="TreeGrafter"/>
</dbReference>
<feature type="region of interest" description="Disordered" evidence="2">
    <location>
        <begin position="1"/>
        <end position="30"/>
    </location>
</feature>